<evidence type="ECO:0000313" key="4">
    <source>
        <dbReference type="Proteomes" id="UP001161247"/>
    </source>
</evidence>
<keyword evidence="1" id="KW-1133">Transmembrane helix</keyword>
<feature type="transmembrane region" description="Helical" evidence="1">
    <location>
        <begin position="99"/>
        <end position="121"/>
    </location>
</feature>
<keyword evidence="1" id="KW-0812">Transmembrane</keyword>
<dbReference type="SUPFAM" id="SSF81383">
    <property type="entry name" value="F-box domain"/>
    <property type="match status" value="1"/>
</dbReference>
<organism evidence="3 4">
    <name type="scientific">Oldenlandia corymbosa var. corymbosa</name>
    <dbReference type="NCBI Taxonomy" id="529605"/>
    <lineage>
        <taxon>Eukaryota</taxon>
        <taxon>Viridiplantae</taxon>
        <taxon>Streptophyta</taxon>
        <taxon>Embryophyta</taxon>
        <taxon>Tracheophyta</taxon>
        <taxon>Spermatophyta</taxon>
        <taxon>Magnoliopsida</taxon>
        <taxon>eudicotyledons</taxon>
        <taxon>Gunneridae</taxon>
        <taxon>Pentapetalae</taxon>
        <taxon>asterids</taxon>
        <taxon>lamiids</taxon>
        <taxon>Gentianales</taxon>
        <taxon>Rubiaceae</taxon>
        <taxon>Rubioideae</taxon>
        <taxon>Spermacoceae</taxon>
        <taxon>Hedyotis-Oldenlandia complex</taxon>
        <taxon>Oldenlandia</taxon>
    </lineage>
</organism>
<evidence type="ECO:0000313" key="3">
    <source>
        <dbReference type="EMBL" id="CAI9118142.1"/>
    </source>
</evidence>
<keyword evidence="4" id="KW-1185">Reference proteome</keyword>
<gene>
    <name evidence="3" type="ORF">OLC1_LOCUS24086</name>
</gene>
<dbReference type="InterPro" id="IPR036047">
    <property type="entry name" value="F-box-like_dom_sf"/>
</dbReference>
<dbReference type="InterPro" id="IPR001810">
    <property type="entry name" value="F-box_dom"/>
</dbReference>
<dbReference type="Proteomes" id="UP001161247">
    <property type="component" value="Chromosome 9"/>
</dbReference>
<sequence>MAINRVTDMWAWLRGQNPRAEDNQGISSGEMLAVLPDEILVNEIILRVVTQEEGGIILCRLACVCKTFNDLKNDPKILQMAKLSCTNSLSNSKRSYRDFIWRCASMGNLYAIAAVGFNYGFTVGGKESPFFIPERMAASYLLAMSLYESESTRKESTDH</sequence>
<protein>
    <submittedName>
        <fullName evidence="3">OLC1v1019666C1</fullName>
    </submittedName>
</protein>
<proteinExistence type="predicted"/>
<name>A0AAV1EF08_OLDCO</name>
<evidence type="ECO:0000259" key="2">
    <source>
        <dbReference type="Pfam" id="PF00646"/>
    </source>
</evidence>
<evidence type="ECO:0000256" key="1">
    <source>
        <dbReference type="SAM" id="Phobius"/>
    </source>
</evidence>
<feature type="domain" description="F-box" evidence="2">
    <location>
        <begin position="35"/>
        <end position="77"/>
    </location>
</feature>
<keyword evidence="1" id="KW-0472">Membrane</keyword>
<dbReference type="AlphaFoldDB" id="A0AAV1EF08"/>
<dbReference type="EMBL" id="OX459126">
    <property type="protein sequence ID" value="CAI9118142.1"/>
    <property type="molecule type" value="Genomic_DNA"/>
</dbReference>
<reference evidence="3" key="1">
    <citation type="submission" date="2023-03" db="EMBL/GenBank/DDBJ databases">
        <authorList>
            <person name="Julca I."/>
        </authorList>
    </citation>
    <scope>NUCLEOTIDE SEQUENCE</scope>
</reference>
<dbReference type="Pfam" id="PF00646">
    <property type="entry name" value="F-box"/>
    <property type="match status" value="1"/>
</dbReference>
<accession>A0AAV1EF08</accession>